<evidence type="ECO:0000313" key="2">
    <source>
        <dbReference type="Proteomes" id="UP000887013"/>
    </source>
</evidence>
<proteinExistence type="predicted"/>
<gene>
    <name evidence="1" type="ORF">NPIL_626501</name>
</gene>
<dbReference type="AlphaFoldDB" id="A0A8X6TQF8"/>
<protein>
    <submittedName>
        <fullName evidence="1">Uncharacterized protein</fullName>
    </submittedName>
</protein>
<organism evidence="1 2">
    <name type="scientific">Nephila pilipes</name>
    <name type="common">Giant wood spider</name>
    <name type="synonym">Nephila maculata</name>
    <dbReference type="NCBI Taxonomy" id="299642"/>
    <lineage>
        <taxon>Eukaryota</taxon>
        <taxon>Metazoa</taxon>
        <taxon>Ecdysozoa</taxon>
        <taxon>Arthropoda</taxon>
        <taxon>Chelicerata</taxon>
        <taxon>Arachnida</taxon>
        <taxon>Araneae</taxon>
        <taxon>Araneomorphae</taxon>
        <taxon>Entelegynae</taxon>
        <taxon>Araneoidea</taxon>
        <taxon>Nephilidae</taxon>
        <taxon>Nephila</taxon>
    </lineage>
</organism>
<reference evidence="1" key="1">
    <citation type="submission" date="2020-08" db="EMBL/GenBank/DDBJ databases">
        <title>Multicomponent nature underlies the extraordinary mechanical properties of spider dragline silk.</title>
        <authorList>
            <person name="Kono N."/>
            <person name="Nakamura H."/>
            <person name="Mori M."/>
            <person name="Yoshida Y."/>
            <person name="Ohtoshi R."/>
            <person name="Malay A.D."/>
            <person name="Moran D.A.P."/>
            <person name="Tomita M."/>
            <person name="Numata K."/>
            <person name="Arakawa K."/>
        </authorList>
    </citation>
    <scope>NUCLEOTIDE SEQUENCE</scope>
</reference>
<accession>A0A8X6TQF8</accession>
<comment type="caution">
    <text evidence="1">The sequence shown here is derived from an EMBL/GenBank/DDBJ whole genome shotgun (WGS) entry which is preliminary data.</text>
</comment>
<dbReference type="Proteomes" id="UP000887013">
    <property type="component" value="Unassembled WGS sequence"/>
</dbReference>
<dbReference type="EMBL" id="BMAW01109745">
    <property type="protein sequence ID" value="GFT40005.1"/>
    <property type="molecule type" value="Genomic_DNA"/>
</dbReference>
<evidence type="ECO:0000313" key="1">
    <source>
        <dbReference type="EMBL" id="GFT40005.1"/>
    </source>
</evidence>
<name>A0A8X6TQF8_NEPPI</name>
<sequence length="135" mass="15648">MQHSGFLSPIQQQGRHTAFEALAGKVDLLLEGDHLQTERSREGIISVLGGEKFHCLSSFWLVEQDYLFQEISLLFWLEANKCVVYLCSPREHLQHLIFETHLSSEYANRNVIRHELHSWYSFGMNEFQGIHSGIC</sequence>
<keyword evidence="2" id="KW-1185">Reference proteome</keyword>